<dbReference type="Proteomes" id="UP001143391">
    <property type="component" value="Unassembled WGS sequence"/>
</dbReference>
<name>A0ABT5Y873_9GAMM</name>
<evidence type="ECO:0008006" key="5">
    <source>
        <dbReference type="Google" id="ProtNLM"/>
    </source>
</evidence>
<evidence type="ECO:0000256" key="2">
    <source>
        <dbReference type="SAM" id="SignalP"/>
    </source>
</evidence>
<dbReference type="EMBL" id="JANCMW010000003">
    <property type="protein sequence ID" value="MDF0749871.1"/>
    <property type="molecule type" value="Genomic_DNA"/>
</dbReference>
<feature type="compositionally biased region" description="Basic and acidic residues" evidence="1">
    <location>
        <begin position="84"/>
        <end position="98"/>
    </location>
</feature>
<evidence type="ECO:0000256" key="1">
    <source>
        <dbReference type="SAM" id="MobiDB-lite"/>
    </source>
</evidence>
<feature type="chain" id="PRO_5045682875" description="DUF4148 domain-containing protein" evidence="2">
    <location>
        <begin position="28"/>
        <end position="124"/>
    </location>
</feature>
<feature type="region of interest" description="Disordered" evidence="1">
    <location>
        <begin position="57"/>
        <end position="124"/>
    </location>
</feature>
<sequence>MTSGIWRKIVVGGCLGLLLAAPSLGVANDDLDVTMRMVTDDDDLTESVVREIKLREPVALGRRGDKAGEQPSDKAYKAQGSAREAARSAAERAREVRERNKHRGRPEVPGKPAKAERPEPPGLD</sequence>
<keyword evidence="4" id="KW-1185">Reference proteome</keyword>
<reference evidence="3" key="1">
    <citation type="submission" date="2022-07" db="EMBL/GenBank/DDBJ databases">
        <title>Marinobacter iranensis a new bacterium isolate from a hipersaline lake in Iran.</title>
        <authorList>
            <person name="Mohammad A.M.A."/>
            <person name="Cristina S.-P."/>
            <person name="Antonio V."/>
        </authorList>
    </citation>
    <scope>NUCLEOTIDE SEQUENCE</scope>
    <source>
        <strain evidence="3">71-i</strain>
    </source>
</reference>
<comment type="caution">
    <text evidence="3">The sequence shown here is derived from an EMBL/GenBank/DDBJ whole genome shotgun (WGS) entry which is preliminary data.</text>
</comment>
<feature type="signal peptide" evidence="2">
    <location>
        <begin position="1"/>
        <end position="27"/>
    </location>
</feature>
<proteinExistence type="predicted"/>
<accession>A0ABT5Y873</accession>
<evidence type="ECO:0000313" key="4">
    <source>
        <dbReference type="Proteomes" id="UP001143391"/>
    </source>
</evidence>
<gene>
    <name evidence="3" type="ORF">NLU14_06470</name>
</gene>
<keyword evidence="2" id="KW-0732">Signal</keyword>
<dbReference type="RefSeq" id="WP_275705390.1">
    <property type="nucleotide sequence ID" value="NZ_JANCMW010000003.1"/>
</dbReference>
<protein>
    <recommendedName>
        <fullName evidence="5">DUF4148 domain-containing protein</fullName>
    </recommendedName>
</protein>
<evidence type="ECO:0000313" key="3">
    <source>
        <dbReference type="EMBL" id="MDF0749871.1"/>
    </source>
</evidence>
<feature type="compositionally biased region" description="Basic and acidic residues" evidence="1">
    <location>
        <begin position="105"/>
        <end position="124"/>
    </location>
</feature>
<organism evidence="3 4">
    <name type="scientific">Marinobacter iranensis</name>
    <dbReference type="NCBI Taxonomy" id="2962607"/>
    <lineage>
        <taxon>Bacteria</taxon>
        <taxon>Pseudomonadati</taxon>
        <taxon>Pseudomonadota</taxon>
        <taxon>Gammaproteobacteria</taxon>
        <taxon>Pseudomonadales</taxon>
        <taxon>Marinobacteraceae</taxon>
        <taxon>Marinobacter</taxon>
    </lineage>
</organism>
<feature type="compositionally biased region" description="Basic and acidic residues" evidence="1">
    <location>
        <begin position="57"/>
        <end position="76"/>
    </location>
</feature>